<accession>A0ABX9K4G3</accession>
<feature type="region of interest" description="Disordered" evidence="1">
    <location>
        <begin position="283"/>
        <end position="309"/>
    </location>
</feature>
<keyword evidence="6" id="KW-1185">Reference proteome</keyword>
<keyword evidence="3" id="KW-0732">Signal</keyword>
<evidence type="ECO:0000256" key="3">
    <source>
        <dbReference type="SAM" id="SignalP"/>
    </source>
</evidence>
<feature type="domain" description="PEGA" evidence="4">
    <location>
        <begin position="217"/>
        <end position="281"/>
    </location>
</feature>
<name>A0ABX9K4G3_9BACT</name>
<feature type="compositionally biased region" description="Polar residues" evidence="1">
    <location>
        <begin position="32"/>
        <end position="44"/>
    </location>
</feature>
<reference evidence="5 6" key="1">
    <citation type="submission" date="2018-08" db="EMBL/GenBank/DDBJ databases">
        <title>Genomic Encyclopedia of Archaeal and Bacterial Type Strains, Phase II (KMG-II): from individual species to whole genera.</title>
        <authorList>
            <person name="Goeker M."/>
        </authorList>
    </citation>
    <scope>NUCLEOTIDE SEQUENCE [LARGE SCALE GENOMIC DNA]</scope>
    <source>
        <strain evidence="5 6">DSM 2261</strain>
    </source>
</reference>
<protein>
    <submittedName>
        <fullName evidence="5">PEGA domain-containing protein</fullName>
    </submittedName>
</protein>
<evidence type="ECO:0000313" key="5">
    <source>
        <dbReference type="EMBL" id="REG33071.1"/>
    </source>
</evidence>
<feature type="transmembrane region" description="Helical" evidence="2">
    <location>
        <begin position="316"/>
        <end position="337"/>
    </location>
</feature>
<keyword evidence="2" id="KW-1133">Transmembrane helix</keyword>
<feature type="transmembrane region" description="Helical" evidence="2">
    <location>
        <begin position="364"/>
        <end position="387"/>
    </location>
</feature>
<feature type="signal peptide" evidence="3">
    <location>
        <begin position="1"/>
        <end position="23"/>
    </location>
</feature>
<evidence type="ECO:0000256" key="2">
    <source>
        <dbReference type="SAM" id="Phobius"/>
    </source>
</evidence>
<dbReference type="InterPro" id="IPR013229">
    <property type="entry name" value="PEGA"/>
</dbReference>
<keyword evidence="2" id="KW-0472">Membrane</keyword>
<evidence type="ECO:0000259" key="4">
    <source>
        <dbReference type="Pfam" id="PF08308"/>
    </source>
</evidence>
<proteinExistence type="predicted"/>
<dbReference type="Proteomes" id="UP000256345">
    <property type="component" value="Unassembled WGS sequence"/>
</dbReference>
<keyword evidence="2" id="KW-0812">Transmembrane</keyword>
<feature type="chain" id="PRO_5047349554" evidence="3">
    <location>
        <begin position="24"/>
        <end position="421"/>
    </location>
</feature>
<dbReference type="EMBL" id="QUMU01000004">
    <property type="protein sequence ID" value="REG33071.1"/>
    <property type="molecule type" value="Genomic_DNA"/>
</dbReference>
<evidence type="ECO:0000313" key="6">
    <source>
        <dbReference type="Proteomes" id="UP000256345"/>
    </source>
</evidence>
<sequence>MRTPVVYVAGLLALALTAGPARAQGLGLDLSGDSNTQSNEQQQDTGEGAAEGTPPEGEQGGLGLGLDLSSGTPGADLQPRFALVGLDTPERAGAAAAKRWMGWLQAVALRTGRVAKASEPAEIREQLASDYAAALRCAEASCLSGPADTIDADLLTTARLALEDEGWTLRLWTYDRDRGVVETDVVTGRKPTDSNFLREAGEVLSKRVTELARPRSMLKVSSNVSQAVVRVGERMLGVGTVEAKLPPGEVQLIVEADEYSTYTKTLTLVAGETQEVAVRLELNGPAPEGPPADAVASVKKKKSSGPSGPSVFSRPALYTTVLGLAAVGAGVAMGMGLQGKVQDANGDGIMDLSRAEYLAARQQSMISTALMAGGGAVAGGSLLWLLIVPARSEPVSSSVAPVSSGKGTSGTALHFVIGGSF</sequence>
<evidence type="ECO:0000256" key="1">
    <source>
        <dbReference type="SAM" id="MobiDB-lite"/>
    </source>
</evidence>
<feature type="compositionally biased region" description="Low complexity" evidence="1">
    <location>
        <begin position="45"/>
        <end position="57"/>
    </location>
</feature>
<dbReference type="RefSeq" id="WP_047855105.1">
    <property type="nucleotide sequence ID" value="NZ_CP011509.1"/>
</dbReference>
<comment type="caution">
    <text evidence="5">The sequence shown here is derived from an EMBL/GenBank/DDBJ whole genome shotgun (WGS) entry which is preliminary data.</text>
</comment>
<feature type="region of interest" description="Disordered" evidence="1">
    <location>
        <begin position="27"/>
        <end position="69"/>
    </location>
</feature>
<dbReference type="Pfam" id="PF08308">
    <property type="entry name" value="PEGA"/>
    <property type="match status" value="1"/>
</dbReference>
<organism evidence="5 6">
    <name type="scientific">Archangium gephyra</name>
    <dbReference type="NCBI Taxonomy" id="48"/>
    <lineage>
        <taxon>Bacteria</taxon>
        <taxon>Pseudomonadati</taxon>
        <taxon>Myxococcota</taxon>
        <taxon>Myxococcia</taxon>
        <taxon>Myxococcales</taxon>
        <taxon>Cystobacterineae</taxon>
        <taxon>Archangiaceae</taxon>
        <taxon>Archangium</taxon>
    </lineage>
</organism>
<gene>
    <name evidence="5" type="ORF">ATI61_104361</name>
</gene>